<protein>
    <submittedName>
        <fullName evidence="1">Uncharacterized protein</fullName>
    </submittedName>
</protein>
<dbReference type="KEGG" id="mez:Mtc_2366"/>
<keyword evidence="2" id="KW-1185">Reference proteome</keyword>
<reference evidence="1 2" key="1">
    <citation type="journal article" date="2012" name="J. Bacteriol.">
        <title>Complete genome sequence of a thermophilic methanogen, Methanocella conradii HZ254, isolated from Chinese rice field soil.</title>
        <authorList>
            <person name="Lu Z."/>
            <person name="Lu Y."/>
        </authorList>
    </citation>
    <scope>NUCLEOTIDE SEQUENCE [LARGE SCALE GENOMIC DNA]</scope>
    <source>
        <strain evidence="2">DSM 24694 / JCM 17849 / CGMCC 1.5162 / HZ254</strain>
    </source>
</reference>
<dbReference type="AlphaFoldDB" id="H8I505"/>
<evidence type="ECO:0000313" key="1">
    <source>
        <dbReference type="EMBL" id="AFD01099.1"/>
    </source>
</evidence>
<gene>
    <name evidence="1" type="ordered locus">Mtc_2366</name>
</gene>
<dbReference type="HOGENOM" id="CLU_1544200_0_0_2"/>
<dbReference type="EMBL" id="CP003243">
    <property type="protein sequence ID" value="AFD01099.1"/>
    <property type="molecule type" value="Genomic_DNA"/>
</dbReference>
<evidence type="ECO:0000313" key="2">
    <source>
        <dbReference type="Proteomes" id="UP000005233"/>
    </source>
</evidence>
<accession>H8I505</accession>
<proteinExistence type="predicted"/>
<organism evidence="1 2">
    <name type="scientific">Methanocella conradii (strain DSM 24694 / JCM 17849 / CGMCC 1.5162 / HZ254)</name>
    <dbReference type="NCBI Taxonomy" id="1041930"/>
    <lineage>
        <taxon>Archaea</taxon>
        <taxon>Methanobacteriati</taxon>
        <taxon>Methanobacteriota</taxon>
        <taxon>Stenosarchaea group</taxon>
        <taxon>Methanomicrobia</taxon>
        <taxon>Methanocellales</taxon>
        <taxon>Methanocellaceae</taxon>
        <taxon>Methanocella</taxon>
    </lineage>
</organism>
<sequence>MFVCPFGQTNKKRNHWLSDANPYKVSSNKITFLSPTHGRACCSFAPSGQNKLGGSARGAKQSEAPLQPQKKKNILTDHCFHIKNHLTEQCFHIKNHLTEQCFHIKNHLTEHYFHIKNHLTEHCFHIKNHLTEHCFHIKNHLTEHCYNIKNHLTDHHHLAYILRYLGDAMHVGP</sequence>
<name>H8I505_METCZ</name>
<dbReference type="Proteomes" id="UP000005233">
    <property type="component" value="Chromosome"/>
</dbReference>